<dbReference type="PANTHER" id="PTHR10357:SF209">
    <property type="entry name" value="PERIPLASMIC ALPHA-AMYLASE"/>
    <property type="match status" value="1"/>
</dbReference>
<protein>
    <submittedName>
        <fullName evidence="2">Alpha-amylase</fullName>
    </submittedName>
</protein>
<evidence type="ECO:0000313" key="3">
    <source>
        <dbReference type="Proteomes" id="UP000253831"/>
    </source>
</evidence>
<organism evidence="2 3">
    <name type="scientific">Candidatus Accumulibacter meliphilus</name>
    <dbReference type="NCBI Taxonomy" id="2211374"/>
    <lineage>
        <taxon>Bacteria</taxon>
        <taxon>Pseudomonadati</taxon>
        <taxon>Pseudomonadota</taxon>
        <taxon>Betaproteobacteria</taxon>
        <taxon>Candidatus Accumulibacter</taxon>
    </lineage>
</organism>
<dbReference type="Proteomes" id="UP000253831">
    <property type="component" value="Unassembled WGS sequence"/>
</dbReference>
<dbReference type="InterPro" id="IPR017853">
    <property type="entry name" value="GH"/>
</dbReference>
<evidence type="ECO:0000259" key="1">
    <source>
        <dbReference type="SMART" id="SM00642"/>
    </source>
</evidence>
<dbReference type="SMART" id="SM00642">
    <property type="entry name" value="Aamy"/>
    <property type="match status" value="1"/>
</dbReference>
<dbReference type="EMBL" id="QPGA01000002">
    <property type="protein sequence ID" value="RDE52108.1"/>
    <property type="molecule type" value="Genomic_DNA"/>
</dbReference>
<dbReference type="GO" id="GO:0005975">
    <property type="term" value="P:carbohydrate metabolic process"/>
    <property type="evidence" value="ECO:0007669"/>
    <property type="project" value="InterPro"/>
</dbReference>
<sequence length="615" mass="68347">MNLESIGGIDFAALRTGCFHPSPAAWEDQVLYFLMLDRFSDDQENGYKGNDGTLVNTGSTPLFTPADAGNAVPTEAAAASWRDAGGRFCGGTLRGLSSKLGYLQRLGVTAIWVSPIFKQVAFDAGAYHGYGIQNFLAVDPHFGSADDLRRMVAEAHKRGIRVILDIILNHSGNVFAYEPDVVPFWNGGTFPVAGYRDASGAPTLPFDAPLAAGQGSPDAAIWPQELQAATTFTRKGKIRSWDYDPEFYQGDFETLKDISLGEGFLDPYRPSTALKVITQAYKYWIAFADVDGFRIDTVKHMEPGATRYFASVIHEFAQSLGKENFYLIGEITGGRSFAFQRLEETGLDAALGVDDIPDKLEFLVKGSRNPEQYFDLFRNSLLVNKESHIWFRNKVVTLFDDHDQVRKGERKARFCAGDPAYARQVIAVLGMEATTLGIPLLYYGTEQAFDGEGGNDRYIRECQFGGDFGAFRSRGRHFFDESHPVYRETSRILALRKDKIALRRGRQYLRQISGDGIGFGYPRMFGNEIRSVVPWSRLFDGEEVLCAINTDSVQARTVWSVIDHDLHRPGEHFRCAYSTDVAEVGTQLPVEDRGPTRAVHLTVPAAGFVIYEKAS</sequence>
<dbReference type="Gene3D" id="3.20.20.80">
    <property type="entry name" value="Glycosidases"/>
    <property type="match status" value="1"/>
</dbReference>
<feature type="domain" description="Glycosyl hydrolase family 13 catalytic" evidence="1">
    <location>
        <begin position="33"/>
        <end position="496"/>
    </location>
</feature>
<reference evidence="2 3" key="1">
    <citation type="submission" date="2018-05" db="EMBL/GenBank/DDBJ databases">
        <title>Integrated omic analyses show evidence that a Ca. Accumulibacter phosphatis strain performs denitrification under micro-aerobic conditions.</title>
        <authorList>
            <person name="Camejo P.Y."/>
            <person name="Katherine M.D."/>
            <person name="Daniel N.R."/>
        </authorList>
    </citation>
    <scope>NUCLEOTIDE SEQUENCE [LARGE SCALE GENOMIC DNA]</scope>
    <source>
        <strain evidence="2">UW-LDO-IC</strain>
    </source>
</reference>
<gene>
    <name evidence="2" type="ORF">DVS81_02430</name>
</gene>
<dbReference type="Pfam" id="PF00128">
    <property type="entry name" value="Alpha-amylase"/>
    <property type="match status" value="1"/>
</dbReference>
<dbReference type="CDD" id="cd11352">
    <property type="entry name" value="AmyAc_5"/>
    <property type="match status" value="1"/>
</dbReference>
<dbReference type="SUPFAM" id="SSF51445">
    <property type="entry name" value="(Trans)glycosidases"/>
    <property type="match status" value="1"/>
</dbReference>
<evidence type="ECO:0000313" key="2">
    <source>
        <dbReference type="EMBL" id="RDE52108.1"/>
    </source>
</evidence>
<proteinExistence type="predicted"/>
<accession>A0A369XXM3</accession>
<dbReference type="InterPro" id="IPR006047">
    <property type="entry name" value="GH13_cat_dom"/>
</dbReference>
<dbReference type="PANTHER" id="PTHR10357">
    <property type="entry name" value="ALPHA-AMYLASE FAMILY MEMBER"/>
    <property type="match status" value="1"/>
</dbReference>
<dbReference type="AlphaFoldDB" id="A0A369XXM3"/>
<comment type="caution">
    <text evidence="2">The sequence shown here is derived from an EMBL/GenBank/DDBJ whole genome shotgun (WGS) entry which is preliminary data.</text>
</comment>
<name>A0A369XXM3_9PROT</name>